<dbReference type="InParanoid" id="A0A7M7J7C7"/>
<evidence type="ECO:0000313" key="3">
    <source>
        <dbReference type="Proteomes" id="UP000002358"/>
    </source>
</evidence>
<dbReference type="GeneID" id="107981911"/>
<feature type="domain" description="DDE-1" evidence="1">
    <location>
        <begin position="3"/>
        <end position="95"/>
    </location>
</feature>
<protein>
    <recommendedName>
        <fullName evidence="1">DDE-1 domain-containing protein</fullName>
    </recommendedName>
</protein>
<evidence type="ECO:0000259" key="1">
    <source>
        <dbReference type="Pfam" id="PF03184"/>
    </source>
</evidence>
<dbReference type="EnsemblMetazoa" id="XM_016988735">
    <property type="protein sequence ID" value="XP_016844224"/>
    <property type="gene ID" value="LOC107981911"/>
</dbReference>
<dbReference type="KEGG" id="nvi:107981911"/>
<sequence length="107" mass="12221">MASKSGKLTSDHFKTWPKEVYFPNVGLSNVLLVDSWTVHCPSAVEEVKLTNKEITLKIIPKGSTGKIQPLDVFGFRVRKNYVRHFSDSVILMNEELNLHLRNNIIKL</sequence>
<organism evidence="2 3">
    <name type="scientific">Nasonia vitripennis</name>
    <name type="common">Parasitic wasp</name>
    <dbReference type="NCBI Taxonomy" id="7425"/>
    <lineage>
        <taxon>Eukaryota</taxon>
        <taxon>Metazoa</taxon>
        <taxon>Ecdysozoa</taxon>
        <taxon>Arthropoda</taxon>
        <taxon>Hexapoda</taxon>
        <taxon>Insecta</taxon>
        <taxon>Pterygota</taxon>
        <taxon>Neoptera</taxon>
        <taxon>Endopterygota</taxon>
        <taxon>Hymenoptera</taxon>
        <taxon>Apocrita</taxon>
        <taxon>Proctotrupomorpha</taxon>
        <taxon>Chalcidoidea</taxon>
        <taxon>Pteromalidae</taxon>
        <taxon>Pteromalinae</taxon>
        <taxon>Nasonia</taxon>
    </lineage>
</organism>
<accession>A0A7M7J7C7</accession>
<dbReference type="GO" id="GO:0003676">
    <property type="term" value="F:nucleic acid binding"/>
    <property type="evidence" value="ECO:0007669"/>
    <property type="project" value="InterPro"/>
</dbReference>
<dbReference type="AlphaFoldDB" id="A0A7M7J7C7"/>
<reference evidence="2" key="1">
    <citation type="submission" date="2021-01" db="UniProtKB">
        <authorList>
            <consortium name="EnsemblMetazoa"/>
        </authorList>
    </citation>
    <scope>IDENTIFICATION</scope>
</reference>
<dbReference type="Pfam" id="PF03184">
    <property type="entry name" value="DDE_1"/>
    <property type="match status" value="1"/>
</dbReference>
<dbReference type="OrthoDB" id="10051656at2759"/>
<proteinExistence type="predicted"/>
<name>A0A7M7J7C7_NASVI</name>
<keyword evidence="3" id="KW-1185">Reference proteome</keyword>
<dbReference type="InterPro" id="IPR004875">
    <property type="entry name" value="DDE_SF_endonuclease_dom"/>
</dbReference>
<dbReference type="RefSeq" id="XP_016844224.1">
    <property type="nucleotide sequence ID" value="XM_016988735.2"/>
</dbReference>
<dbReference type="Proteomes" id="UP000002358">
    <property type="component" value="Unassembled WGS sequence"/>
</dbReference>
<evidence type="ECO:0000313" key="2">
    <source>
        <dbReference type="EnsemblMetazoa" id="XP_016844224"/>
    </source>
</evidence>